<dbReference type="InterPro" id="IPR056435">
    <property type="entry name" value="DPOD/Z_N"/>
</dbReference>
<sequence length="1643" mass="185752">MPEPDVTPSQPEDAPKIGKLQVHIYQIDHVLVPPGQLDNSPLPRVPVLRIFGSSSTGQSACVHVHQVYPYFYVQYTGKLEPRHVKRYIATLFHSLNHAVSLSLKRKPDSPKSQFIRAIVLVKGIDFYGFHVGYAPFLKILAADPTCVSRMVSILRSGTVMGVRFRIFESHLSYILQFLCDFNLYGCGQINIEEALERAPEASQHDADSIPMSDLAQTSFGPSPYFRESRLPLEVDIIAPQILNRRHLSARIIHNRLATSTPELQSDPLVLGVRELWEDERSHRRALGLKPSPEMPLDSSAGSRKSHGEWISEARWWDEIRQRIEREKTSLETAKHVDSDQDDWDSFVMSTFESVEAIWEKKHKTWRPSKRENRTQGDKVRKHLQPPEYFWEAQSGLELDDKDRSIEVDLSLLTDQEIVRLDQEEKQRWDEEALQGQVHGEDEADEEDGGNQGEDLESPEIVAQDIESNSADPFKEDDIQKVLLPEVQDYRLDEPRMPPSFALRNREGSPTPARLSSFSHPDVGSDNIIIPQERMYSMELNLTPIKSTVKTISRHETHLIGSKLSPQAMTPLNGDFAEQLFPPEPGLICKASTVLPVLTPVLSALQRSCLIHSRAIKLSKIYEACKTRSSNSYAYSVQPPPPKELIAELTYVGLPSKLYQAPFYSRDEDIPDSAKEYAGLMYHLKGGQGIATLDDWSTGESKHEGEGQRHWCPSVMLDASGVGGWEYASHPPSIREIRTTLHLLDKQIIPRTHNKGVAKSQIEGPTQHHKYGLKTSPLKGNKSTSRERANMSVLSVEIFVPTQEDKVPNPQLDELTAVFYAYQVSGMDIIESGVCIVQSEQLLPKRLGRHLNIEVFPTELDLLNQVVDLVIQFDPDILIGWEVQNNSWGYIEARGTIHGLEICELISRAPAKSKVFNEEWAFRKSSTLKVAGRHVFNLWRVMRTERTLTIYTFENVVFDVLQRRVPKYSYKTLTEWFQSPAPLHGSYLVQHMSMRAVTNIQLLEGTDTITKTAEFARVFGVDFFSVLTRGSQFKVESFLFRLAKPESFVLISPSKSDVGKQNGAECMPLIMEPASAFYSSPLLVLDFASLYPSIMIAYNYCYSTCLGRVVGFQGKNRFGIVDDLTLSPEILHKLQDHINVAPNGIMYVKSNVRKGLLPRLLIELLDTRVMVKQAMKRSGTEKTRKRILDARQMGLKYIANVIYGYTGASFSGRMPAVEIADSIVQSGRETLEKAIDVIDSNKKWGAKVVYGDTDSVFVYLPGKTKEQAFALGHEIANTITAMNPSPIKLKFEKVYLPCVLMAKKRYVGFKYESVDEGEPTFDAKGIETVRRDSVLAQRKMVENCLKILFRTQDLSEVKKYCCDSWTKLLENKAPVHDFIFAKEVKMGTYSDKGPPPPGVVIAANRLIIDSNDEPKYGERVPYVIVSSSTGARLVDRAMDPLEFMNNGELRLDAVYYITKVLIPPIERIFNLVGADVQQWFNEMPKAIVQETVSPRKSKGPDISPVNLDPISLNGHFSNTQCLSCGEPALEYLCDECCMTGQETLATLACRARAREERFRNAHLLCVSCTSTAFSDPVQCESLDCQWFYARRKAEARLELVPLFEEVSRALEDVIEDLEELEDLDDFENFEEDDSIETEEIEVEE</sequence>
<evidence type="ECO:0000256" key="5">
    <source>
        <dbReference type="ARBA" id="ARBA00022679"/>
    </source>
</evidence>
<dbReference type="Pfam" id="PF14260">
    <property type="entry name" value="zf-C4pol"/>
    <property type="match status" value="1"/>
</dbReference>
<accession>A0A9P5Z7H0</accession>
<dbReference type="InterPro" id="IPR012337">
    <property type="entry name" value="RNaseH-like_sf"/>
</dbReference>
<proteinExistence type="inferred from homology"/>
<dbReference type="InterPro" id="IPR006133">
    <property type="entry name" value="DNA-dir_DNA_pol_B_exonuc"/>
</dbReference>
<keyword evidence="16" id="KW-0234">DNA repair</keyword>
<dbReference type="EC" id="2.7.7.7" evidence="20"/>
<feature type="domain" description="DNA polymerase delta/zeta catalytic subunit N-terminal" evidence="25">
    <location>
        <begin position="66"/>
        <end position="147"/>
    </location>
</feature>
<keyword evidence="12 20" id="KW-0239">DNA-directed DNA polymerase</keyword>
<evidence type="ECO:0000256" key="8">
    <source>
        <dbReference type="ARBA" id="ARBA00022723"/>
    </source>
</evidence>
<dbReference type="PANTHER" id="PTHR45812:SF1">
    <property type="entry name" value="DNA POLYMERASE ZETA CATALYTIC SUBUNIT"/>
    <property type="match status" value="1"/>
</dbReference>
<dbReference type="EMBL" id="MU155179">
    <property type="protein sequence ID" value="KAF9481424.1"/>
    <property type="molecule type" value="Genomic_DNA"/>
</dbReference>
<dbReference type="Pfam" id="PF24065">
    <property type="entry name" value="REV3_N"/>
    <property type="match status" value="1"/>
</dbReference>
<feature type="domain" description="DNA-directed DNA polymerase family B exonuclease" evidence="23">
    <location>
        <begin position="760"/>
        <end position="955"/>
    </location>
</feature>
<feature type="region of interest" description="Disordered" evidence="21">
    <location>
        <begin position="423"/>
        <end position="455"/>
    </location>
</feature>
<evidence type="ECO:0000259" key="23">
    <source>
        <dbReference type="Pfam" id="PF03104"/>
    </source>
</evidence>
<evidence type="ECO:0000256" key="19">
    <source>
        <dbReference type="ARBA" id="ARBA00066055"/>
    </source>
</evidence>
<keyword evidence="14 20" id="KW-0411">Iron-sulfur</keyword>
<dbReference type="GO" id="GO:0006260">
    <property type="term" value="P:DNA replication"/>
    <property type="evidence" value="ECO:0007669"/>
    <property type="project" value="UniProtKB-KW"/>
</dbReference>
<evidence type="ECO:0000256" key="7">
    <source>
        <dbReference type="ARBA" id="ARBA00022705"/>
    </source>
</evidence>
<evidence type="ECO:0000256" key="4">
    <source>
        <dbReference type="ARBA" id="ARBA00022485"/>
    </source>
</evidence>
<dbReference type="InterPro" id="IPR023211">
    <property type="entry name" value="DNA_pol_palm_dom_sf"/>
</dbReference>
<keyword evidence="10 20" id="KW-0863">Zinc-finger</keyword>
<feature type="compositionally biased region" description="Acidic residues" evidence="21">
    <location>
        <begin position="441"/>
        <end position="455"/>
    </location>
</feature>
<feature type="region of interest" description="Disordered" evidence="21">
    <location>
        <begin position="492"/>
        <end position="519"/>
    </location>
</feature>
<comment type="cofactor">
    <cofactor evidence="1 20">
        <name>[4Fe-4S] cluster</name>
        <dbReference type="ChEBI" id="CHEBI:49883"/>
    </cofactor>
</comment>
<dbReference type="InterPro" id="IPR006172">
    <property type="entry name" value="DNA-dir_DNA_pol_B"/>
</dbReference>
<dbReference type="Gene3D" id="3.90.1600.10">
    <property type="entry name" value="Palm domain of DNA polymerase"/>
    <property type="match status" value="1"/>
</dbReference>
<organism evidence="27 28">
    <name type="scientific">Pholiota conissans</name>
    <dbReference type="NCBI Taxonomy" id="109636"/>
    <lineage>
        <taxon>Eukaryota</taxon>
        <taxon>Fungi</taxon>
        <taxon>Dikarya</taxon>
        <taxon>Basidiomycota</taxon>
        <taxon>Agaricomycotina</taxon>
        <taxon>Agaricomycetes</taxon>
        <taxon>Agaricomycetidae</taxon>
        <taxon>Agaricales</taxon>
        <taxon>Agaricineae</taxon>
        <taxon>Strophariaceae</taxon>
        <taxon>Pholiota</taxon>
    </lineage>
</organism>
<evidence type="ECO:0000256" key="12">
    <source>
        <dbReference type="ARBA" id="ARBA00022932"/>
    </source>
</evidence>
<dbReference type="Gene3D" id="3.30.342.10">
    <property type="entry name" value="DNA Polymerase, chain B, domain 1"/>
    <property type="match status" value="1"/>
</dbReference>
<dbReference type="FunFam" id="3.30.420.10:FF:000024">
    <property type="entry name" value="DNA polymerase zeta catalytic subunit"/>
    <property type="match status" value="1"/>
</dbReference>
<feature type="compositionally biased region" description="Basic and acidic residues" evidence="21">
    <location>
        <begin position="368"/>
        <end position="378"/>
    </location>
</feature>
<dbReference type="GO" id="GO:0008270">
    <property type="term" value="F:zinc ion binding"/>
    <property type="evidence" value="ECO:0007669"/>
    <property type="project" value="UniProtKB-KW"/>
</dbReference>
<dbReference type="InterPro" id="IPR056447">
    <property type="entry name" value="REV3_N"/>
</dbReference>
<dbReference type="GO" id="GO:0051539">
    <property type="term" value="F:4 iron, 4 sulfur cluster binding"/>
    <property type="evidence" value="ECO:0007669"/>
    <property type="project" value="UniProtKB-KW"/>
</dbReference>
<dbReference type="InterPro" id="IPR025687">
    <property type="entry name" value="Znf-C4pol"/>
</dbReference>
<dbReference type="GO" id="GO:0003887">
    <property type="term" value="F:DNA-directed DNA polymerase activity"/>
    <property type="evidence" value="ECO:0007669"/>
    <property type="project" value="UniProtKB-KW"/>
</dbReference>
<evidence type="ECO:0000313" key="27">
    <source>
        <dbReference type="EMBL" id="KAF9481424.1"/>
    </source>
</evidence>
<keyword evidence="5 20" id="KW-0808">Transferase</keyword>
<reference evidence="27" key="1">
    <citation type="submission" date="2020-11" db="EMBL/GenBank/DDBJ databases">
        <authorList>
            <consortium name="DOE Joint Genome Institute"/>
            <person name="Ahrendt S."/>
            <person name="Riley R."/>
            <person name="Andreopoulos W."/>
            <person name="Labutti K."/>
            <person name="Pangilinan J."/>
            <person name="Ruiz-Duenas F.J."/>
            <person name="Barrasa J.M."/>
            <person name="Sanchez-Garcia M."/>
            <person name="Camarero S."/>
            <person name="Miyauchi S."/>
            <person name="Serrano A."/>
            <person name="Linde D."/>
            <person name="Babiker R."/>
            <person name="Drula E."/>
            <person name="Ayuso-Fernandez I."/>
            <person name="Pacheco R."/>
            <person name="Padilla G."/>
            <person name="Ferreira P."/>
            <person name="Barriuso J."/>
            <person name="Kellner H."/>
            <person name="Castanera R."/>
            <person name="Alfaro M."/>
            <person name="Ramirez L."/>
            <person name="Pisabarro A.G."/>
            <person name="Kuo A."/>
            <person name="Tritt A."/>
            <person name="Lipzen A."/>
            <person name="He G."/>
            <person name="Yan M."/>
            <person name="Ng V."/>
            <person name="Cullen D."/>
            <person name="Martin F."/>
            <person name="Rosso M.-N."/>
            <person name="Henrissat B."/>
            <person name="Hibbett D."/>
            <person name="Martinez A.T."/>
            <person name="Grigoriev I.V."/>
        </authorList>
    </citation>
    <scope>NUCLEOTIDE SEQUENCE</scope>
    <source>
        <strain evidence="27">CIRM-BRFM 674</strain>
    </source>
</reference>
<keyword evidence="17 20" id="KW-0539">Nucleus</keyword>
<name>A0A9P5Z7H0_9AGAR</name>
<dbReference type="PRINTS" id="PR00106">
    <property type="entry name" value="DNAPOLB"/>
</dbReference>
<dbReference type="Pfam" id="PF24055">
    <property type="entry name" value="POL3_N"/>
    <property type="match status" value="1"/>
</dbReference>
<evidence type="ECO:0000256" key="13">
    <source>
        <dbReference type="ARBA" id="ARBA00023004"/>
    </source>
</evidence>
<dbReference type="PANTHER" id="PTHR45812">
    <property type="entry name" value="DNA POLYMERASE ZETA CATALYTIC SUBUNIT"/>
    <property type="match status" value="1"/>
</dbReference>
<feature type="region of interest" description="Disordered" evidence="21">
    <location>
        <begin position="755"/>
        <end position="785"/>
    </location>
</feature>
<evidence type="ECO:0000256" key="10">
    <source>
        <dbReference type="ARBA" id="ARBA00022771"/>
    </source>
</evidence>
<feature type="domain" description="C4-type zinc-finger of DNA polymerase delta" evidence="24">
    <location>
        <begin position="1520"/>
        <end position="1589"/>
    </location>
</feature>
<protein>
    <recommendedName>
        <fullName evidence="20">DNA polymerase</fullName>
        <ecNumber evidence="20">2.7.7.7</ecNumber>
    </recommendedName>
</protein>
<dbReference type="CDD" id="cd05534">
    <property type="entry name" value="POLBc_zeta"/>
    <property type="match status" value="1"/>
</dbReference>
<evidence type="ECO:0000256" key="16">
    <source>
        <dbReference type="ARBA" id="ARBA00023204"/>
    </source>
</evidence>
<dbReference type="InterPro" id="IPR042087">
    <property type="entry name" value="DNA_pol_B_thumb"/>
</dbReference>
<dbReference type="GO" id="GO:0003677">
    <property type="term" value="F:DNA binding"/>
    <property type="evidence" value="ECO:0007669"/>
    <property type="project" value="UniProtKB-KW"/>
</dbReference>
<evidence type="ECO:0000256" key="20">
    <source>
        <dbReference type="RuleBase" id="RU000442"/>
    </source>
</evidence>
<dbReference type="SUPFAM" id="SSF53098">
    <property type="entry name" value="Ribonuclease H-like"/>
    <property type="match status" value="1"/>
</dbReference>
<comment type="similarity">
    <text evidence="3 20">Belongs to the DNA polymerase type-B family.</text>
</comment>
<keyword evidence="6 20" id="KW-0548">Nucleotidyltransferase</keyword>
<evidence type="ECO:0000256" key="9">
    <source>
        <dbReference type="ARBA" id="ARBA00022763"/>
    </source>
</evidence>
<evidence type="ECO:0000256" key="21">
    <source>
        <dbReference type="SAM" id="MobiDB-lite"/>
    </source>
</evidence>
<dbReference type="FunFam" id="1.10.287.690:FF:000002">
    <property type="entry name" value="DNA polymerase zeta"/>
    <property type="match status" value="1"/>
</dbReference>
<dbReference type="InterPro" id="IPR043502">
    <property type="entry name" value="DNA/RNA_pol_sf"/>
</dbReference>
<evidence type="ECO:0000256" key="6">
    <source>
        <dbReference type="ARBA" id="ARBA00022695"/>
    </source>
</evidence>
<dbReference type="GO" id="GO:0000166">
    <property type="term" value="F:nucleotide binding"/>
    <property type="evidence" value="ECO:0007669"/>
    <property type="project" value="InterPro"/>
</dbReference>
<evidence type="ECO:0000313" key="28">
    <source>
        <dbReference type="Proteomes" id="UP000807469"/>
    </source>
</evidence>
<keyword evidence="8 20" id="KW-0479">Metal-binding</keyword>
<dbReference type="Proteomes" id="UP000807469">
    <property type="component" value="Unassembled WGS sequence"/>
</dbReference>
<evidence type="ECO:0000259" key="22">
    <source>
        <dbReference type="Pfam" id="PF00136"/>
    </source>
</evidence>
<keyword evidence="28" id="KW-1185">Reference proteome</keyword>
<dbReference type="GO" id="GO:0016035">
    <property type="term" value="C:zeta DNA polymerase complex"/>
    <property type="evidence" value="ECO:0007669"/>
    <property type="project" value="InterPro"/>
</dbReference>
<evidence type="ECO:0000256" key="15">
    <source>
        <dbReference type="ARBA" id="ARBA00023125"/>
    </source>
</evidence>
<dbReference type="Pfam" id="PF03104">
    <property type="entry name" value="DNA_pol_B_exo1"/>
    <property type="match status" value="1"/>
</dbReference>
<evidence type="ECO:0000256" key="3">
    <source>
        <dbReference type="ARBA" id="ARBA00005755"/>
    </source>
</evidence>
<keyword evidence="15 20" id="KW-0238">DNA-binding</keyword>
<comment type="subunit">
    <text evidence="19">Forms DNA polymerase zeta with REV7.</text>
</comment>
<evidence type="ECO:0000259" key="25">
    <source>
        <dbReference type="Pfam" id="PF24055"/>
    </source>
</evidence>
<dbReference type="OrthoDB" id="2414538at2759"/>
<dbReference type="CDD" id="cd05778">
    <property type="entry name" value="DNA_polB_zeta_exo"/>
    <property type="match status" value="1"/>
</dbReference>
<feature type="region of interest" description="Disordered" evidence="21">
    <location>
        <begin position="1624"/>
        <end position="1643"/>
    </location>
</feature>
<evidence type="ECO:0000259" key="24">
    <source>
        <dbReference type="Pfam" id="PF14260"/>
    </source>
</evidence>
<dbReference type="InterPro" id="IPR036397">
    <property type="entry name" value="RNaseH_sf"/>
</dbReference>
<dbReference type="InterPro" id="IPR017964">
    <property type="entry name" value="DNA-dir_DNA_pol_B_CS"/>
</dbReference>
<dbReference type="GO" id="GO:0042276">
    <property type="term" value="P:error-prone translesion synthesis"/>
    <property type="evidence" value="ECO:0007669"/>
    <property type="project" value="TreeGrafter"/>
</dbReference>
<dbReference type="Gene3D" id="3.30.420.10">
    <property type="entry name" value="Ribonuclease H-like superfamily/Ribonuclease H"/>
    <property type="match status" value="1"/>
</dbReference>
<feature type="domain" description="DNA polymerase zeta catalytic subunit N-terminal" evidence="26">
    <location>
        <begin position="20"/>
        <end position="65"/>
    </location>
</feature>
<dbReference type="Pfam" id="PF00136">
    <property type="entry name" value="DNA_pol_B"/>
    <property type="match status" value="1"/>
</dbReference>
<evidence type="ECO:0000256" key="1">
    <source>
        <dbReference type="ARBA" id="ARBA00001966"/>
    </source>
</evidence>
<dbReference type="InterPro" id="IPR030559">
    <property type="entry name" value="PolZ_Rev3"/>
</dbReference>
<comment type="subcellular location">
    <subcellularLocation>
        <location evidence="2 20">Nucleus</location>
    </subcellularLocation>
</comment>
<dbReference type="PROSITE" id="PS00116">
    <property type="entry name" value="DNA_POLYMERASE_B"/>
    <property type="match status" value="1"/>
</dbReference>
<dbReference type="GO" id="GO:0005634">
    <property type="term" value="C:nucleus"/>
    <property type="evidence" value="ECO:0007669"/>
    <property type="project" value="UniProtKB-SubCell"/>
</dbReference>
<evidence type="ECO:0000256" key="2">
    <source>
        <dbReference type="ARBA" id="ARBA00004123"/>
    </source>
</evidence>
<comment type="caution">
    <text evidence="27">The sequence shown here is derived from an EMBL/GenBank/DDBJ whole genome shotgun (WGS) entry which is preliminary data.</text>
</comment>
<keyword evidence="11 20" id="KW-0862">Zinc</keyword>
<evidence type="ECO:0000256" key="14">
    <source>
        <dbReference type="ARBA" id="ARBA00023014"/>
    </source>
</evidence>
<feature type="domain" description="DNA-directed DNA polymerase family B multifunctional" evidence="22">
    <location>
        <begin position="1022"/>
        <end position="1469"/>
    </location>
</feature>
<dbReference type="InterPro" id="IPR006134">
    <property type="entry name" value="DNA-dir_DNA_pol_B_multi_dom"/>
</dbReference>
<evidence type="ECO:0000256" key="11">
    <source>
        <dbReference type="ARBA" id="ARBA00022833"/>
    </source>
</evidence>
<keyword evidence="13 20" id="KW-0408">Iron</keyword>
<feature type="region of interest" description="Disordered" evidence="21">
    <location>
        <begin position="364"/>
        <end position="386"/>
    </location>
</feature>
<evidence type="ECO:0000256" key="18">
    <source>
        <dbReference type="ARBA" id="ARBA00049244"/>
    </source>
</evidence>
<dbReference type="SUPFAM" id="SSF56672">
    <property type="entry name" value="DNA/RNA polymerases"/>
    <property type="match status" value="1"/>
</dbReference>
<keyword evidence="9" id="KW-0227">DNA damage</keyword>
<dbReference type="Gene3D" id="1.10.132.60">
    <property type="entry name" value="DNA polymerase family B, C-terminal domain"/>
    <property type="match status" value="1"/>
</dbReference>
<dbReference type="GO" id="GO:0000724">
    <property type="term" value="P:double-strand break repair via homologous recombination"/>
    <property type="evidence" value="ECO:0007669"/>
    <property type="project" value="TreeGrafter"/>
</dbReference>
<dbReference type="FunFam" id="1.10.132.60:FF:000007">
    <property type="entry name" value="DNA polymerase"/>
    <property type="match status" value="1"/>
</dbReference>
<dbReference type="SMART" id="SM00486">
    <property type="entry name" value="POLBc"/>
    <property type="match status" value="1"/>
</dbReference>
<dbReference type="Gene3D" id="1.10.287.690">
    <property type="entry name" value="Helix hairpin bin"/>
    <property type="match status" value="1"/>
</dbReference>
<evidence type="ECO:0000256" key="17">
    <source>
        <dbReference type="ARBA" id="ARBA00023242"/>
    </source>
</evidence>
<comment type="catalytic activity">
    <reaction evidence="18 20">
        <text>DNA(n) + a 2'-deoxyribonucleoside 5'-triphosphate = DNA(n+1) + diphosphate</text>
        <dbReference type="Rhea" id="RHEA:22508"/>
        <dbReference type="Rhea" id="RHEA-COMP:17339"/>
        <dbReference type="Rhea" id="RHEA-COMP:17340"/>
        <dbReference type="ChEBI" id="CHEBI:33019"/>
        <dbReference type="ChEBI" id="CHEBI:61560"/>
        <dbReference type="ChEBI" id="CHEBI:173112"/>
        <dbReference type="EC" id="2.7.7.7"/>
    </reaction>
</comment>
<gene>
    <name evidence="27" type="ORF">BDN70DRAFT_831218</name>
</gene>
<keyword evidence="7 20" id="KW-0235">DNA replication</keyword>
<evidence type="ECO:0000259" key="26">
    <source>
        <dbReference type="Pfam" id="PF24065"/>
    </source>
</evidence>
<keyword evidence="4 20" id="KW-0004">4Fe-4S</keyword>